<evidence type="ECO:0000313" key="3">
    <source>
        <dbReference type="Proteomes" id="UP000775213"/>
    </source>
</evidence>
<dbReference type="EMBL" id="JAGFBR010000007">
    <property type="protein sequence ID" value="KAH0464189.1"/>
    <property type="molecule type" value="Genomic_DNA"/>
</dbReference>
<gene>
    <name evidence="2" type="ORF">IEQ34_006975</name>
</gene>
<evidence type="ECO:0000256" key="1">
    <source>
        <dbReference type="SAM" id="MobiDB-lite"/>
    </source>
</evidence>
<protein>
    <submittedName>
        <fullName evidence="2">Uncharacterized protein</fullName>
    </submittedName>
</protein>
<keyword evidence="3" id="KW-1185">Reference proteome</keyword>
<accession>A0AAV7GRV9</accession>
<evidence type="ECO:0000313" key="2">
    <source>
        <dbReference type="EMBL" id="KAH0464189.1"/>
    </source>
</evidence>
<dbReference type="Proteomes" id="UP000775213">
    <property type="component" value="Unassembled WGS sequence"/>
</dbReference>
<dbReference type="AlphaFoldDB" id="A0AAV7GRV9"/>
<comment type="caution">
    <text evidence="2">The sequence shown here is derived from an EMBL/GenBank/DDBJ whole genome shotgun (WGS) entry which is preliminary data.</text>
</comment>
<organism evidence="2 3">
    <name type="scientific">Dendrobium chrysotoxum</name>
    <name type="common">Orchid</name>
    <dbReference type="NCBI Taxonomy" id="161865"/>
    <lineage>
        <taxon>Eukaryota</taxon>
        <taxon>Viridiplantae</taxon>
        <taxon>Streptophyta</taxon>
        <taxon>Embryophyta</taxon>
        <taxon>Tracheophyta</taxon>
        <taxon>Spermatophyta</taxon>
        <taxon>Magnoliopsida</taxon>
        <taxon>Liliopsida</taxon>
        <taxon>Asparagales</taxon>
        <taxon>Orchidaceae</taxon>
        <taxon>Epidendroideae</taxon>
        <taxon>Malaxideae</taxon>
        <taxon>Dendrobiinae</taxon>
        <taxon>Dendrobium</taxon>
    </lineage>
</organism>
<feature type="region of interest" description="Disordered" evidence="1">
    <location>
        <begin position="77"/>
        <end position="96"/>
    </location>
</feature>
<proteinExistence type="predicted"/>
<reference evidence="2 3" key="1">
    <citation type="journal article" date="2021" name="Hortic Res">
        <title>Chromosome-scale assembly of the Dendrobium chrysotoxum genome enhances the understanding of orchid evolution.</title>
        <authorList>
            <person name="Zhang Y."/>
            <person name="Zhang G.Q."/>
            <person name="Zhang D."/>
            <person name="Liu X.D."/>
            <person name="Xu X.Y."/>
            <person name="Sun W.H."/>
            <person name="Yu X."/>
            <person name="Zhu X."/>
            <person name="Wang Z.W."/>
            <person name="Zhao X."/>
            <person name="Zhong W.Y."/>
            <person name="Chen H."/>
            <person name="Yin W.L."/>
            <person name="Huang T."/>
            <person name="Niu S.C."/>
            <person name="Liu Z.J."/>
        </authorList>
    </citation>
    <scope>NUCLEOTIDE SEQUENCE [LARGE SCALE GENOMIC DNA]</scope>
    <source>
        <strain evidence="2">Lindl</strain>
    </source>
</reference>
<sequence length="96" mass="10881">MCTRDSVKSWANAFFFVRNDLGLIEKWGKMKDLPALLHVGEEDILRIIKVPDIEHLLYEFKVGLSFHAGRSEARMLKMSSKVSEPPAPASKVAPKR</sequence>
<name>A0AAV7GRV9_DENCH</name>